<dbReference type="InterPro" id="IPR007484">
    <property type="entry name" value="Peptidase_M28"/>
</dbReference>
<dbReference type="Gene3D" id="3.40.630.10">
    <property type="entry name" value="Zn peptidases"/>
    <property type="match status" value="1"/>
</dbReference>
<dbReference type="Proteomes" id="UP000619238">
    <property type="component" value="Unassembled WGS sequence"/>
</dbReference>
<sequence>MPLPKTTIVILLLLFISCKTQNKSSNLPENLPKTVTADFDGEQLLKHVKELASDAYEGRETGTPGATKAKNYIISEFKKLGVEPLGKTFVQEFPLPEKFNASQGENILGYIKGSLKANEYIVITAHYDHEGIQDGNIYNGADDDASGISGLFAFAEYFKRNPPKHSVILAAFDAEEKGLLGSYYFVDNSMVPKAQLKLNINMDMISRSDKKELFAVGPQYTEKLKPIIENVERSGDVKLIIGHKEWTFSSDHAGFHSAGIPFVYFGVEDHEDYHKPTDDFENIQPTFYKNAMQTIISFFKIIDTKEL</sequence>
<organism evidence="2 3">
    <name type="scientific">Kordia aestuariivivens</name>
    <dbReference type="NCBI Taxonomy" id="2759037"/>
    <lineage>
        <taxon>Bacteria</taxon>
        <taxon>Pseudomonadati</taxon>
        <taxon>Bacteroidota</taxon>
        <taxon>Flavobacteriia</taxon>
        <taxon>Flavobacteriales</taxon>
        <taxon>Flavobacteriaceae</taxon>
        <taxon>Kordia</taxon>
    </lineage>
</organism>
<keyword evidence="3" id="KW-1185">Reference proteome</keyword>
<dbReference type="RefSeq" id="WP_187561478.1">
    <property type="nucleotide sequence ID" value="NZ_JACGWS010000003.1"/>
</dbReference>
<accession>A0ABR7Q7B2</accession>
<dbReference type="SUPFAM" id="SSF53187">
    <property type="entry name" value="Zn-dependent exopeptidases"/>
    <property type="match status" value="1"/>
</dbReference>
<name>A0ABR7Q7B2_9FLAO</name>
<feature type="domain" description="Peptidase M28" evidence="1">
    <location>
        <begin position="106"/>
        <end position="297"/>
    </location>
</feature>
<evidence type="ECO:0000313" key="3">
    <source>
        <dbReference type="Proteomes" id="UP000619238"/>
    </source>
</evidence>
<evidence type="ECO:0000259" key="1">
    <source>
        <dbReference type="Pfam" id="PF04389"/>
    </source>
</evidence>
<dbReference type="PROSITE" id="PS51257">
    <property type="entry name" value="PROKAR_LIPOPROTEIN"/>
    <property type="match status" value="1"/>
</dbReference>
<reference evidence="2 3" key="1">
    <citation type="submission" date="2020-07" db="EMBL/GenBank/DDBJ databases">
        <title>Description of Kordia aestuariivivens sp. nov., isolated from a tidal flat.</title>
        <authorList>
            <person name="Park S."/>
            <person name="Yoon J.-H."/>
        </authorList>
    </citation>
    <scope>NUCLEOTIDE SEQUENCE [LARGE SCALE GENOMIC DNA]</scope>
    <source>
        <strain evidence="2 3">YSTF-M3</strain>
    </source>
</reference>
<dbReference type="PANTHER" id="PTHR12147:SF26">
    <property type="entry name" value="PEPTIDASE M28 DOMAIN-CONTAINING PROTEIN"/>
    <property type="match status" value="1"/>
</dbReference>
<evidence type="ECO:0000313" key="2">
    <source>
        <dbReference type="EMBL" id="MBC8754440.1"/>
    </source>
</evidence>
<dbReference type="InterPro" id="IPR045175">
    <property type="entry name" value="M28_fam"/>
</dbReference>
<gene>
    <name evidence="2" type="ORF">H2O64_07135</name>
</gene>
<dbReference type="Pfam" id="PF04389">
    <property type="entry name" value="Peptidase_M28"/>
    <property type="match status" value="1"/>
</dbReference>
<dbReference type="PANTHER" id="PTHR12147">
    <property type="entry name" value="METALLOPEPTIDASE M28 FAMILY MEMBER"/>
    <property type="match status" value="1"/>
</dbReference>
<comment type="caution">
    <text evidence="2">The sequence shown here is derived from an EMBL/GenBank/DDBJ whole genome shotgun (WGS) entry which is preliminary data.</text>
</comment>
<protein>
    <submittedName>
        <fullName evidence="2">M28 family peptidase</fullName>
    </submittedName>
</protein>
<proteinExistence type="predicted"/>
<dbReference type="EMBL" id="JACGWS010000003">
    <property type="protein sequence ID" value="MBC8754440.1"/>
    <property type="molecule type" value="Genomic_DNA"/>
</dbReference>